<dbReference type="InterPro" id="IPR005817">
    <property type="entry name" value="Wnt"/>
</dbReference>
<comment type="subcellular location">
    <subcellularLocation>
        <location evidence="1 8">Secreted</location>
        <location evidence="1 8">Extracellular space</location>
        <location evidence="1 8">Extracellular matrix</location>
    </subcellularLocation>
</comment>
<dbReference type="Pfam" id="PF00110">
    <property type="entry name" value="wnt"/>
    <property type="match status" value="1"/>
</dbReference>
<organism evidence="9 10">
    <name type="scientific">Paramuricea clavata</name>
    <name type="common">Red gorgonian</name>
    <name type="synonym">Violescent sea-whip</name>
    <dbReference type="NCBI Taxonomy" id="317549"/>
    <lineage>
        <taxon>Eukaryota</taxon>
        <taxon>Metazoa</taxon>
        <taxon>Cnidaria</taxon>
        <taxon>Anthozoa</taxon>
        <taxon>Octocorallia</taxon>
        <taxon>Malacalcyonacea</taxon>
        <taxon>Plexauridae</taxon>
        <taxon>Paramuricea</taxon>
    </lineage>
</organism>
<evidence type="ECO:0000313" key="10">
    <source>
        <dbReference type="Proteomes" id="UP001152795"/>
    </source>
</evidence>
<dbReference type="Proteomes" id="UP001152795">
    <property type="component" value="Unassembled WGS sequence"/>
</dbReference>
<comment type="function">
    <text evidence="8">Ligand for members of the frizzled family of seven transmembrane receptors.</text>
</comment>
<evidence type="ECO:0000256" key="8">
    <source>
        <dbReference type="RuleBase" id="RU003500"/>
    </source>
</evidence>
<accession>A0A7D9D6C8</accession>
<comment type="similarity">
    <text evidence="2 8">Belongs to the Wnt family.</text>
</comment>
<evidence type="ECO:0000256" key="3">
    <source>
        <dbReference type="ARBA" id="ARBA00022473"/>
    </source>
</evidence>
<dbReference type="AlphaFoldDB" id="A0A7D9D6C8"/>
<keyword evidence="10" id="KW-1185">Reference proteome</keyword>
<evidence type="ECO:0000313" key="9">
    <source>
        <dbReference type="EMBL" id="CAB3978060.1"/>
    </source>
</evidence>
<keyword evidence="3 8" id="KW-0217">Developmental protein</keyword>
<name>A0A7D9D6C8_PARCT</name>
<gene>
    <name evidence="9" type="ORF">PACLA_8A071654</name>
</gene>
<sequence length="119" mass="13781">MVLERKFRAEIISEETRWDIEHGYLGGRAVKVVNKMAYLINVAMCLIFLSTNVYARETLQLQNQDYMKYSKSVMAGAKMGLEECDRLFKHEPWNCFVSKNIKIMPIVNRARLPLGKHAA</sequence>
<dbReference type="GO" id="GO:0005102">
    <property type="term" value="F:signaling receptor binding"/>
    <property type="evidence" value="ECO:0007669"/>
    <property type="project" value="InterPro"/>
</dbReference>
<evidence type="ECO:0000256" key="5">
    <source>
        <dbReference type="ARBA" id="ARBA00022530"/>
    </source>
</evidence>
<evidence type="ECO:0000256" key="7">
    <source>
        <dbReference type="ARBA" id="ARBA00023157"/>
    </source>
</evidence>
<proteinExistence type="inferred from homology"/>
<keyword evidence="6 8" id="KW-0879">Wnt signaling pathway</keyword>
<keyword evidence="7" id="KW-1015">Disulfide bond</keyword>
<evidence type="ECO:0000256" key="6">
    <source>
        <dbReference type="ARBA" id="ARBA00022687"/>
    </source>
</evidence>
<dbReference type="GO" id="GO:0016055">
    <property type="term" value="P:Wnt signaling pathway"/>
    <property type="evidence" value="ECO:0007669"/>
    <property type="project" value="UniProtKB-KW"/>
</dbReference>
<keyword evidence="4" id="KW-0964">Secreted</keyword>
<evidence type="ECO:0000256" key="2">
    <source>
        <dbReference type="ARBA" id="ARBA00005683"/>
    </source>
</evidence>
<dbReference type="EMBL" id="CACRXK020000087">
    <property type="protein sequence ID" value="CAB3978060.1"/>
    <property type="molecule type" value="Genomic_DNA"/>
</dbReference>
<evidence type="ECO:0000256" key="1">
    <source>
        <dbReference type="ARBA" id="ARBA00004498"/>
    </source>
</evidence>
<comment type="caution">
    <text evidence="9">The sequence shown here is derived from an EMBL/GenBank/DDBJ whole genome shotgun (WGS) entry which is preliminary data.</text>
</comment>
<evidence type="ECO:0000256" key="4">
    <source>
        <dbReference type="ARBA" id="ARBA00022525"/>
    </source>
</evidence>
<keyword evidence="5" id="KW-0272">Extracellular matrix</keyword>
<reference evidence="9" key="1">
    <citation type="submission" date="2020-04" db="EMBL/GenBank/DDBJ databases">
        <authorList>
            <person name="Alioto T."/>
            <person name="Alioto T."/>
            <person name="Gomez Garrido J."/>
        </authorList>
    </citation>
    <scope>NUCLEOTIDE SEQUENCE</scope>
    <source>
        <strain evidence="9">A484AB</strain>
    </source>
</reference>
<dbReference type="GO" id="GO:0005576">
    <property type="term" value="C:extracellular region"/>
    <property type="evidence" value="ECO:0007669"/>
    <property type="project" value="InterPro"/>
</dbReference>
<protein>
    <recommendedName>
        <fullName evidence="8">Protein Wnt</fullName>
    </recommendedName>
</protein>